<dbReference type="Proteomes" id="UP000002051">
    <property type="component" value="Chromosome 8"/>
</dbReference>
<name>A0A072TWN5_MEDTR</name>
<dbReference type="EnsemblPlants" id="KEH21293">
    <property type="protein sequence ID" value="KEH21293"/>
    <property type="gene ID" value="MTR_8g100035"/>
</dbReference>
<dbReference type="HOGENOM" id="CLU_2964415_0_0_1"/>
<reference evidence="2" key="3">
    <citation type="submission" date="2015-04" db="UniProtKB">
        <authorList>
            <consortium name="EnsemblPlants"/>
        </authorList>
    </citation>
    <scope>IDENTIFICATION</scope>
    <source>
        <strain evidence="2">cv. Jemalong A17</strain>
    </source>
</reference>
<evidence type="ECO:0000313" key="1">
    <source>
        <dbReference type="EMBL" id="KEH21293.1"/>
    </source>
</evidence>
<evidence type="ECO:0000313" key="2">
    <source>
        <dbReference type="EnsemblPlants" id="KEH21293"/>
    </source>
</evidence>
<reference evidence="1 3" key="2">
    <citation type="journal article" date="2014" name="BMC Genomics">
        <title>An improved genome release (version Mt4.0) for the model legume Medicago truncatula.</title>
        <authorList>
            <person name="Tang H."/>
            <person name="Krishnakumar V."/>
            <person name="Bidwell S."/>
            <person name="Rosen B."/>
            <person name="Chan A."/>
            <person name="Zhou S."/>
            <person name="Gentzbittel L."/>
            <person name="Childs K.L."/>
            <person name="Yandell M."/>
            <person name="Gundlach H."/>
            <person name="Mayer K.F."/>
            <person name="Schwartz D.C."/>
            <person name="Town C.D."/>
        </authorList>
    </citation>
    <scope>GENOME REANNOTATION</scope>
    <source>
        <strain evidence="1">A17</strain>
        <strain evidence="2 3">cv. Jemalong A17</strain>
    </source>
</reference>
<dbReference type="EMBL" id="CM001224">
    <property type="protein sequence ID" value="KEH21293.1"/>
    <property type="molecule type" value="Genomic_DNA"/>
</dbReference>
<gene>
    <name evidence="1" type="ordered locus">MTR_8g100035</name>
</gene>
<evidence type="ECO:0000313" key="3">
    <source>
        <dbReference type="Proteomes" id="UP000002051"/>
    </source>
</evidence>
<proteinExistence type="predicted"/>
<reference evidence="1 3" key="1">
    <citation type="journal article" date="2011" name="Nature">
        <title>The Medicago genome provides insight into the evolution of rhizobial symbioses.</title>
        <authorList>
            <person name="Young N.D."/>
            <person name="Debelle F."/>
            <person name="Oldroyd G.E."/>
            <person name="Geurts R."/>
            <person name="Cannon S.B."/>
            <person name="Udvardi M.K."/>
            <person name="Benedito V.A."/>
            <person name="Mayer K.F."/>
            <person name="Gouzy J."/>
            <person name="Schoof H."/>
            <person name="Van de Peer Y."/>
            <person name="Proost S."/>
            <person name="Cook D.R."/>
            <person name="Meyers B.C."/>
            <person name="Spannagl M."/>
            <person name="Cheung F."/>
            <person name="De Mita S."/>
            <person name="Krishnakumar V."/>
            <person name="Gundlach H."/>
            <person name="Zhou S."/>
            <person name="Mudge J."/>
            <person name="Bharti A.K."/>
            <person name="Murray J.D."/>
            <person name="Naoumkina M.A."/>
            <person name="Rosen B."/>
            <person name="Silverstein K.A."/>
            <person name="Tang H."/>
            <person name="Rombauts S."/>
            <person name="Zhao P.X."/>
            <person name="Zhou P."/>
            <person name="Barbe V."/>
            <person name="Bardou P."/>
            <person name="Bechner M."/>
            <person name="Bellec A."/>
            <person name="Berger A."/>
            <person name="Berges H."/>
            <person name="Bidwell S."/>
            <person name="Bisseling T."/>
            <person name="Choisne N."/>
            <person name="Couloux A."/>
            <person name="Denny R."/>
            <person name="Deshpande S."/>
            <person name="Dai X."/>
            <person name="Doyle J.J."/>
            <person name="Dudez A.M."/>
            <person name="Farmer A.D."/>
            <person name="Fouteau S."/>
            <person name="Franken C."/>
            <person name="Gibelin C."/>
            <person name="Gish J."/>
            <person name="Goldstein S."/>
            <person name="Gonzalez A.J."/>
            <person name="Green P.J."/>
            <person name="Hallab A."/>
            <person name="Hartog M."/>
            <person name="Hua A."/>
            <person name="Humphray S.J."/>
            <person name="Jeong D.H."/>
            <person name="Jing Y."/>
            <person name="Jocker A."/>
            <person name="Kenton S.M."/>
            <person name="Kim D.J."/>
            <person name="Klee K."/>
            <person name="Lai H."/>
            <person name="Lang C."/>
            <person name="Lin S."/>
            <person name="Macmil S.L."/>
            <person name="Magdelenat G."/>
            <person name="Matthews L."/>
            <person name="McCorrison J."/>
            <person name="Monaghan E.L."/>
            <person name="Mun J.H."/>
            <person name="Najar F.Z."/>
            <person name="Nicholson C."/>
            <person name="Noirot C."/>
            <person name="O'Bleness M."/>
            <person name="Paule C.R."/>
            <person name="Poulain J."/>
            <person name="Prion F."/>
            <person name="Qin B."/>
            <person name="Qu C."/>
            <person name="Retzel E.F."/>
            <person name="Riddle C."/>
            <person name="Sallet E."/>
            <person name="Samain S."/>
            <person name="Samson N."/>
            <person name="Sanders I."/>
            <person name="Saurat O."/>
            <person name="Scarpelli C."/>
            <person name="Schiex T."/>
            <person name="Segurens B."/>
            <person name="Severin A.J."/>
            <person name="Sherrier D.J."/>
            <person name="Shi R."/>
            <person name="Sims S."/>
            <person name="Singer S.R."/>
            <person name="Sinharoy S."/>
            <person name="Sterck L."/>
            <person name="Viollet A."/>
            <person name="Wang B.B."/>
            <person name="Wang K."/>
            <person name="Wang M."/>
            <person name="Wang X."/>
            <person name="Warfsmann J."/>
            <person name="Weissenbach J."/>
            <person name="White D.D."/>
            <person name="White J.D."/>
            <person name="Wiley G.B."/>
            <person name="Wincker P."/>
            <person name="Xing Y."/>
            <person name="Yang L."/>
            <person name="Yao Z."/>
            <person name="Ying F."/>
            <person name="Zhai J."/>
            <person name="Zhou L."/>
            <person name="Zuber A."/>
            <person name="Denarie J."/>
            <person name="Dixon R.A."/>
            <person name="May G.D."/>
            <person name="Schwartz D.C."/>
            <person name="Rogers J."/>
            <person name="Quetier F."/>
            <person name="Town C.D."/>
            <person name="Roe B.A."/>
        </authorList>
    </citation>
    <scope>NUCLEOTIDE SEQUENCE [LARGE SCALE GENOMIC DNA]</scope>
    <source>
        <strain evidence="1">A17</strain>
        <strain evidence="2 3">cv. Jemalong A17</strain>
    </source>
</reference>
<organism evidence="1 3">
    <name type="scientific">Medicago truncatula</name>
    <name type="common">Barrel medic</name>
    <name type="synonym">Medicago tribuloides</name>
    <dbReference type="NCBI Taxonomy" id="3880"/>
    <lineage>
        <taxon>Eukaryota</taxon>
        <taxon>Viridiplantae</taxon>
        <taxon>Streptophyta</taxon>
        <taxon>Embryophyta</taxon>
        <taxon>Tracheophyta</taxon>
        <taxon>Spermatophyta</taxon>
        <taxon>Magnoliopsida</taxon>
        <taxon>eudicotyledons</taxon>
        <taxon>Gunneridae</taxon>
        <taxon>Pentapetalae</taxon>
        <taxon>rosids</taxon>
        <taxon>fabids</taxon>
        <taxon>Fabales</taxon>
        <taxon>Fabaceae</taxon>
        <taxon>Papilionoideae</taxon>
        <taxon>50 kb inversion clade</taxon>
        <taxon>NPAAA clade</taxon>
        <taxon>Hologalegina</taxon>
        <taxon>IRL clade</taxon>
        <taxon>Trifolieae</taxon>
        <taxon>Medicago</taxon>
    </lineage>
</organism>
<protein>
    <submittedName>
        <fullName evidence="1 2">Uncharacterized protein</fullName>
    </submittedName>
</protein>
<sequence>MTSFIHPKAEWENNDQLCTKSTSGYDNFDHNFHNTLNIPKQEAGLTYALSRNNRLCTLG</sequence>
<dbReference type="AlphaFoldDB" id="A0A072TWN5"/>
<accession>A0A072TWN5</accession>
<keyword evidence="3" id="KW-1185">Reference proteome</keyword>